<keyword evidence="1 4" id="KW-0812">Transmembrane</keyword>
<dbReference type="PANTHER" id="PTHR45761:SF1">
    <property type="entry name" value="EXTENDED SYNAPTOTAGMIN-LIKE PROTEIN 2, ISOFORM C"/>
    <property type="match status" value="1"/>
</dbReference>
<feature type="compositionally biased region" description="Pro residues" evidence="3">
    <location>
        <begin position="167"/>
        <end position="198"/>
    </location>
</feature>
<protein>
    <submittedName>
        <fullName evidence="6">Extended synaptotagmin-3-like</fullName>
    </submittedName>
</protein>
<keyword evidence="4" id="KW-0472">Membrane</keyword>
<dbReference type="GO" id="GO:0008429">
    <property type="term" value="F:phosphatidylethanolamine binding"/>
    <property type="evidence" value="ECO:0007669"/>
    <property type="project" value="TreeGrafter"/>
</dbReference>
<feature type="non-terminal residue" evidence="6">
    <location>
        <position position="1"/>
    </location>
</feature>
<evidence type="ECO:0000313" key="6">
    <source>
        <dbReference type="EMBL" id="KAG7156726.1"/>
    </source>
</evidence>
<dbReference type="Pfam" id="PF17047">
    <property type="entry name" value="SMP_LBD"/>
    <property type="match status" value="1"/>
</dbReference>
<dbReference type="GO" id="GO:0005509">
    <property type="term" value="F:calcium ion binding"/>
    <property type="evidence" value="ECO:0007669"/>
    <property type="project" value="TreeGrafter"/>
</dbReference>
<evidence type="ECO:0000256" key="3">
    <source>
        <dbReference type="SAM" id="MobiDB-lite"/>
    </source>
</evidence>
<feature type="compositionally biased region" description="Low complexity" evidence="3">
    <location>
        <begin position="199"/>
        <end position="208"/>
    </location>
</feature>
<keyword evidence="2 4" id="KW-1133">Transmembrane helix</keyword>
<comment type="caution">
    <text evidence="6">The sequence shown here is derived from an EMBL/GenBank/DDBJ whole genome shotgun (WGS) entry which is preliminary data.</text>
</comment>
<evidence type="ECO:0000256" key="4">
    <source>
        <dbReference type="SAM" id="Phobius"/>
    </source>
</evidence>
<evidence type="ECO:0000313" key="7">
    <source>
        <dbReference type="Proteomes" id="UP000747542"/>
    </source>
</evidence>
<sequence length="467" mass="52717">VTTMIQCVLELGLLWYQGHVADTVRKEAQVMPSLLPDLAEAVTWPAKITPGVRQHLKLVWMEQVSRGGVQIRVGGLFSISRSNTLAFVGINGLLYVANTLSTAPPSATLSATHRLQLHLRPRTLFTLLLLLHHLQHWSLQPTVVIDNNTAPTYVASTLMQRKQRPQPSRPQPSRPQPSRPQPSRPQPSRPQPSRPQPSRPQQSRPQPSTSLKSDLEKIYHAKVERKALEPLHTGIWQMSLKVFVVWMIYNLPEIWYIVLVLGFVLLFRMITNKEKEIQETTQVNQPSSPEELKGSSQQLPSQIISQMWPFIGAGMRDRLKQIVKEKFYLFKFQFSEISVGSQRPRIVGVKVYNNTPHGQVILDVAYEYKGDFQCIANISAGLVLKVDVLTIVITSLQITGSVRVVVEPLVTRPPFFGGLRVEGISRPEVDLLVYGLPEWLDKLNVSCSMIDFNSAGKRLVKSPYTRE</sequence>
<accession>A0A8J5MMC1</accession>
<feature type="region of interest" description="Disordered" evidence="3">
    <location>
        <begin position="158"/>
        <end position="213"/>
    </location>
</feature>
<dbReference type="InterPro" id="IPR051634">
    <property type="entry name" value="Extended_Synaptotagmin"/>
</dbReference>
<dbReference type="PANTHER" id="PTHR45761">
    <property type="entry name" value="EXTENDED SYNAPTOTAGMIN-LIKE PROTEIN 2, ISOFORM C"/>
    <property type="match status" value="1"/>
</dbReference>
<dbReference type="GO" id="GO:0005544">
    <property type="term" value="F:calcium-dependent phospholipid binding"/>
    <property type="evidence" value="ECO:0007669"/>
    <property type="project" value="TreeGrafter"/>
</dbReference>
<proteinExistence type="predicted"/>
<dbReference type="GO" id="GO:0031210">
    <property type="term" value="F:phosphatidylcholine binding"/>
    <property type="evidence" value="ECO:0007669"/>
    <property type="project" value="TreeGrafter"/>
</dbReference>
<reference evidence="6" key="1">
    <citation type="journal article" date="2021" name="Sci. Adv.">
        <title>The American lobster genome reveals insights on longevity, neural, and immune adaptations.</title>
        <authorList>
            <person name="Polinski J.M."/>
            <person name="Zimin A.V."/>
            <person name="Clark K.F."/>
            <person name="Kohn A.B."/>
            <person name="Sadowski N."/>
            <person name="Timp W."/>
            <person name="Ptitsyn A."/>
            <person name="Khanna P."/>
            <person name="Romanova D.Y."/>
            <person name="Williams P."/>
            <person name="Greenwood S.J."/>
            <person name="Moroz L.L."/>
            <person name="Walt D.R."/>
            <person name="Bodnar A.G."/>
        </authorList>
    </citation>
    <scope>NUCLEOTIDE SEQUENCE</scope>
    <source>
        <strain evidence="6">GMGI-L3</strain>
    </source>
</reference>
<dbReference type="InterPro" id="IPR039010">
    <property type="entry name" value="Synaptotagmin_SMP"/>
</dbReference>
<gene>
    <name evidence="6" type="primary">esyt3-L</name>
    <name evidence="6" type="ORF">Hamer_G006720</name>
</gene>
<keyword evidence="7" id="KW-1185">Reference proteome</keyword>
<dbReference type="AlphaFoldDB" id="A0A8J5MMC1"/>
<organism evidence="6 7">
    <name type="scientific">Homarus americanus</name>
    <name type="common">American lobster</name>
    <dbReference type="NCBI Taxonomy" id="6706"/>
    <lineage>
        <taxon>Eukaryota</taxon>
        <taxon>Metazoa</taxon>
        <taxon>Ecdysozoa</taxon>
        <taxon>Arthropoda</taxon>
        <taxon>Crustacea</taxon>
        <taxon>Multicrustacea</taxon>
        <taxon>Malacostraca</taxon>
        <taxon>Eumalacostraca</taxon>
        <taxon>Eucarida</taxon>
        <taxon>Decapoda</taxon>
        <taxon>Pleocyemata</taxon>
        <taxon>Astacidea</taxon>
        <taxon>Nephropoidea</taxon>
        <taxon>Nephropidae</taxon>
        <taxon>Homarus</taxon>
    </lineage>
</organism>
<evidence type="ECO:0000259" key="5">
    <source>
        <dbReference type="Pfam" id="PF17047"/>
    </source>
</evidence>
<name>A0A8J5MMC1_HOMAM</name>
<feature type="domain" description="Synaptotagmin SMP" evidence="5">
    <location>
        <begin position="303"/>
        <end position="441"/>
    </location>
</feature>
<evidence type="ECO:0000256" key="1">
    <source>
        <dbReference type="ARBA" id="ARBA00022692"/>
    </source>
</evidence>
<dbReference type="GO" id="GO:0035091">
    <property type="term" value="F:phosphatidylinositol binding"/>
    <property type="evidence" value="ECO:0007669"/>
    <property type="project" value="TreeGrafter"/>
</dbReference>
<feature type="transmembrane region" description="Helical" evidence="4">
    <location>
        <begin position="254"/>
        <end position="271"/>
    </location>
</feature>
<dbReference type="GO" id="GO:0005789">
    <property type="term" value="C:endoplasmic reticulum membrane"/>
    <property type="evidence" value="ECO:0007669"/>
    <property type="project" value="TreeGrafter"/>
</dbReference>
<evidence type="ECO:0000256" key="2">
    <source>
        <dbReference type="ARBA" id="ARBA00022989"/>
    </source>
</evidence>
<dbReference type="EMBL" id="JAHLQT010039062">
    <property type="protein sequence ID" value="KAG7156726.1"/>
    <property type="molecule type" value="Genomic_DNA"/>
</dbReference>
<dbReference type="Proteomes" id="UP000747542">
    <property type="component" value="Unassembled WGS sequence"/>
</dbReference>